<evidence type="ECO:0000256" key="2">
    <source>
        <dbReference type="SAM" id="MobiDB-lite"/>
    </source>
</evidence>
<proteinExistence type="predicted"/>
<feature type="compositionally biased region" description="Gly residues" evidence="2">
    <location>
        <begin position="641"/>
        <end position="680"/>
    </location>
</feature>
<feature type="compositionally biased region" description="Basic and acidic residues" evidence="2">
    <location>
        <begin position="588"/>
        <end position="640"/>
    </location>
</feature>
<feature type="region of interest" description="Disordered" evidence="2">
    <location>
        <begin position="358"/>
        <end position="418"/>
    </location>
</feature>
<dbReference type="Proteomes" id="UP000059188">
    <property type="component" value="Unassembled WGS sequence"/>
</dbReference>
<organism evidence="3 4">
    <name type="scientific">Thanatephorus cucumeris (strain AG1-IB / isolate 7/3/14)</name>
    <name type="common">Lettuce bottom rot fungus</name>
    <name type="synonym">Rhizoctonia solani</name>
    <dbReference type="NCBI Taxonomy" id="1108050"/>
    <lineage>
        <taxon>Eukaryota</taxon>
        <taxon>Fungi</taxon>
        <taxon>Dikarya</taxon>
        <taxon>Basidiomycota</taxon>
        <taxon>Agaricomycotina</taxon>
        <taxon>Agaricomycetes</taxon>
        <taxon>Cantharellales</taxon>
        <taxon>Ceratobasidiaceae</taxon>
        <taxon>Rhizoctonia</taxon>
        <taxon>Rhizoctonia solani AG-1</taxon>
    </lineage>
</organism>
<feature type="compositionally biased region" description="Polar residues" evidence="2">
    <location>
        <begin position="68"/>
        <end position="95"/>
    </location>
</feature>
<feature type="coiled-coil region" evidence="1">
    <location>
        <begin position="191"/>
        <end position="251"/>
    </location>
</feature>
<evidence type="ECO:0000313" key="3">
    <source>
        <dbReference type="EMBL" id="CEL54054.1"/>
    </source>
</evidence>
<sequence>MGTEQNYLKPVSIGRVPIDLYSSLPSDIVSIQTSVAPPTSLLITCHVALVVRHRTNFVLPPETIIKPQNTQNRDLSEMASTDQTPAIPSTVTTQPRYVPGAPTPSSISKKSRKKKSGLKNLVAAAHESALSDHAPDAEEVKTGKVDPSLLANPPPPSSGGGDIANSTEADESHQETEAEKSLVVDAISKRIKALGKKAQRLREYKQQAELNEDQKSAISGLPLLEASIKELESIKKTAEGLEISAQRTRNQERIEQQKQADQRIAEASQQAETSLLPRITSLISFLALRNLLTHSTPTDLSISDPERNAILSAGEALLAYPPVGHVEEIVKGFLSGAGNWEDVEYSRLLEITSQFVAPRAPTPIPDPSIPLDPTTAAHEPEPEPAVEEPEPEPEPESEPSEPVVLGLAPPSTGGGFHFMQESELDAPVAMSESQEWVSVPPTGEPVQSEDVAEEAEAIQEEVKEDVADAWGATAGADAAGGAPLDWAATGDEGDELPDLGGLQATFGGSGTATPVAQAAPTTAAAPAPAAKTVTIDDDGFTAIPARRGHAQRASFNRGRGGRGGEGGYRGRGYSRGEGGRGRGSGFRGDGEGRGGYRGDGEGRGGYRGDGEGRGGYRGDGEGRGGYRGDGEGRGGYRGEGGEGGYRGRGRGGYGGGEGEGGRGRGGGYRGRGEGRGGSGFRGRSSSGNATPTPETSAPA</sequence>
<dbReference type="EMBL" id="LN679114">
    <property type="protein sequence ID" value="CEL54054.1"/>
    <property type="molecule type" value="Genomic_DNA"/>
</dbReference>
<feature type="compositionally biased region" description="Basic and acidic residues" evidence="2">
    <location>
        <begin position="129"/>
        <end position="144"/>
    </location>
</feature>
<evidence type="ECO:0000313" key="4">
    <source>
        <dbReference type="Proteomes" id="UP000059188"/>
    </source>
</evidence>
<reference evidence="3 4" key="1">
    <citation type="submission" date="2014-11" db="EMBL/GenBank/DDBJ databases">
        <authorList>
            <person name="Wibberg Daniel"/>
        </authorList>
    </citation>
    <scope>NUCLEOTIDE SEQUENCE [LARGE SCALE GENOMIC DNA]</scope>
    <source>
        <strain evidence="3">Rhizoctonia solani AG1-IB 7/3/14</strain>
    </source>
</reference>
<feature type="compositionally biased region" description="Acidic residues" evidence="2">
    <location>
        <begin position="382"/>
        <end position="399"/>
    </location>
</feature>
<protein>
    <submittedName>
        <fullName evidence="3">Uncharacterized protein</fullName>
    </submittedName>
</protein>
<feature type="compositionally biased region" description="Gly residues" evidence="2">
    <location>
        <begin position="561"/>
        <end position="587"/>
    </location>
</feature>
<feature type="region of interest" description="Disordered" evidence="2">
    <location>
        <begin position="475"/>
        <end position="699"/>
    </location>
</feature>
<feature type="region of interest" description="Disordered" evidence="2">
    <location>
        <begin position="68"/>
        <end position="181"/>
    </location>
</feature>
<dbReference type="AlphaFoldDB" id="A0A0B7FAZ9"/>
<feature type="compositionally biased region" description="Low complexity" evidence="2">
    <location>
        <begin position="475"/>
        <end position="490"/>
    </location>
</feature>
<gene>
    <name evidence="3" type="ORF">RSOLAG1IB_06763</name>
</gene>
<feature type="compositionally biased region" description="Pro residues" evidence="2">
    <location>
        <begin position="360"/>
        <end position="370"/>
    </location>
</feature>
<keyword evidence="1" id="KW-0175">Coiled coil</keyword>
<feature type="compositionally biased region" description="Basic and acidic residues" evidence="2">
    <location>
        <begin position="170"/>
        <end position="181"/>
    </location>
</feature>
<name>A0A0B7FAZ9_THACB</name>
<dbReference type="OrthoDB" id="2409325at2759"/>
<evidence type="ECO:0000256" key="1">
    <source>
        <dbReference type="SAM" id="Coils"/>
    </source>
</evidence>
<dbReference type="STRING" id="1108050.A0A0B7FAZ9"/>
<feature type="compositionally biased region" description="Polar residues" evidence="2">
    <location>
        <begin position="688"/>
        <end position="699"/>
    </location>
</feature>
<accession>A0A0B7FAZ9</accession>
<feature type="compositionally biased region" description="Low complexity" evidence="2">
    <location>
        <begin position="511"/>
        <end position="533"/>
    </location>
</feature>
<keyword evidence="4" id="KW-1185">Reference proteome</keyword>